<dbReference type="InterPro" id="IPR001466">
    <property type="entry name" value="Beta-lactam-related"/>
</dbReference>
<gene>
    <name evidence="2" type="ORF">BTO18_08820</name>
</gene>
<dbReference type="InterPro" id="IPR012338">
    <property type="entry name" value="Beta-lactam/transpept-like"/>
</dbReference>
<proteinExistence type="predicted"/>
<keyword evidence="3" id="KW-1185">Reference proteome</keyword>
<dbReference type="AlphaFoldDB" id="A0A2S7WNT0"/>
<dbReference type="PANTHER" id="PTHR46825">
    <property type="entry name" value="D-ALANYL-D-ALANINE-CARBOXYPEPTIDASE/ENDOPEPTIDASE AMPH"/>
    <property type="match status" value="1"/>
</dbReference>
<accession>A0A2S7WNT0</accession>
<name>A0A2S7WNT0_9FLAO</name>
<protein>
    <recommendedName>
        <fullName evidence="1">Beta-lactamase-related domain-containing protein</fullName>
    </recommendedName>
</protein>
<evidence type="ECO:0000313" key="2">
    <source>
        <dbReference type="EMBL" id="PQJ79267.1"/>
    </source>
</evidence>
<organism evidence="2 3">
    <name type="scientific">Polaribacter porphyrae</name>
    <dbReference type="NCBI Taxonomy" id="1137780"/>
    <lineage>
        <taxon>Bacteria</taxon>
        <taxon>Pseudomonadati</taxon>
        <taxon>Bacteroidota</taxon>
        <taxon>Flavobacteriia</taxon>
        <taxon>Flavobacteriales</taxon>
        <taxon>Flavobacteriaceae</taxon>
    </lineage>
</organism>
<dbReference type="PANTHER" id="PTHR46825:SF9">
    <property type="entry name" value="BETA-LACTAMASE-RELATED DOMAIN-CONTAINING PROTEIN"/>
    <property type="match status" value="1"/>
</dbReference>
<comment type="caution">
    <text evidence="2">The sequence shown here is derived from an EMBL/GenBank/DDBJ whole genome shotgun (WGS) entry which is preliminary data.</text>
</comment>
<evidence type="ECO:0000313" key="3">
    <source>
        <dbReference type="Proteomes" id="UP000238882"/>
    </source>
</evidence>
<evidence type="ECO:0000259" key="1">
    <source>
        <dbReference type="Pfam" id="PF00144"/>
    </source>
</evidence>
<feature type="domain" description="Beta-lactamase-related" evidence="1">
    <location>
        <begin position="120"/>
        <end position="475"/>
    </location>
</feature>
<dbReference type="Gene3D" id="3.40.710.10">
    <property type="entry name" value="DD-peptidase/beta-lactamase superfamily"/>
    <property type="match status" value="1"/>
</dbReference>
<dbReference type="SUPFAM" id="SSF56601">
    <property type="entry name" value="beta-lactamase/transpeptidase-like"/>
    <property type="match status" value="1"/>
</dbReference>
<reference evidence="2 3" key="1">
    <citation type="submission" date="2016-12" db="EMBL/GenBank/DDBJ databases">
        <title>Trade-off between light-utilization and light-protection in marine flavobacteria.</title>
        <authorList>
            <person name="Kumagai Y."/>
            <person name="Yoshizawa S."/>
            <person name="Kogure K."/>
            <person name="Iwasaki W."/>
        </authorList>
    </citation>
    <scope>NUCLEOTIDE SEQUENCE [LARGE SCALE GENOMIC DNA]</scope>
    <source>
        <strain evidence="2 3">NBRC 108759</strain>
    </source>
</reference>
<sequence>MKTQKPKFNLTEGNKTEHNILINSKHEYNLSLKKGQFGIIHLQQKGMDVKIVSYDPEGKEIEEFDTPNGAFGSELILIDADKSGIYKLKIIPLGENKEEKKGSYTIEFISSSNSITSHLDKVFKLIGKGNHIPGFFVSIVDKEKILYSNGQGFANIEKQTPYTINTIQQIESISKTFLGLSIMLLVEEGKLDLDKDINDYLPFRVNNPFYPKKPITLRHLATHTASINDRNQHENFAWIENKEVFEKNKTKYIHEERRKYYKSIMGNKETTMEAFLKSYLLPKGKNYSKENFFKRKPGKEWYYSNVGATLAAYIVQIISKQPYNEFVEKNIIDKLKLEHTTWGYNPKKEKINSLKYGSGKNEYPRIISPTYPDGGIYSNTTDLSKYLMHWIKGYSDERSIVKPSSYKEIMSIQFEQKKGDYKGLKNGLFWWIFNQNRMGHNGGNMGSNANMFFYPELGIGYTSLENITYGEDDEAEIQSIEIKKILNRYPKYFKTDN</sequence>
<dbReference type="EMBL" id="MSCN01000001">
    <property type="protein sequence ID" value="PQJ79267.1"/>
    <property type="molecule type" value="Genomic_DNA"/>
</dbReference>
<dbReference type="Pfam" id="PF00144">
    <property type="entry name" value="Beta-lactamase"/>
    <property type="match status" value="1"/>
</dbReference>
<dbReference type="InterPro" id="IPR050491">
    <property type="entry name" value="AmpC-like"/>
</dbReference>
<dbReference type="Proteomes" id="UP000238882">
    <property type="component" value="Unassembled WGS sequence"/>
</dbReference>